<evidence type="ECO:0008006" key="5">
    <source>
        <dbReference type="Google" id="ProtNLM"/>
    </source>
</evidence>
<dbReference type="CDD" id="cd00618">
    <property type="entry name" value="PLA2_like"/>
    <property type="match status" value="1"/>
</dbReference>
<comment type="subcellular location">
    <subcellularLocation>
        <location evidence="1">Secreted</location>
    </subcellularLocation>
</comment>
<organism evidence="3 4">
    <name type="scientific">Siminovitchia terrae</name>
    <name type="common">Bacillus terrae</name>
    <dbReference type="NCBI Taxonomy" id="1914933"/>
    <lineage>
        <taxon>Bacteria</taxon>
        <taxon>Bacillati</taxon>
        <taxon>Bacillota</taxon>
        <taxon>Bacilli</taxon>
        <taxon>Bacillales</taxon>
        <taxon>Bacillaceae</taxon>
        <taxon>Siminovitchia</taxon>
    </lineage>
</organism>
<proteinExistence type="predicted"/>
<dbReference type="GO" id="GO:0050482">
    <property type="term" value="P:arachidonate secretion"/>
    <property type="evidence" value="ECO:0007669"/>
    <property type="project" value="InterPro"/>
</dbReference>
<dbReference type="GO" id="GO:0006644">
    <property type="term" value="P:phospholipid metabolic process"/>
    <property type="evidence" value="ECO:0007669"/>
    <property type="project" value="InterPro"/>
</dbReference>
<reference evidence="3 4" key="1">
    <citation type="submission" date="2018-12" db="EMBL/GenBank/DDBJ databases">
        <authorList>
            <person name="Sun L."/>
            <person name="Chen Z."/>
        </authorList>
    </citation>
    <scope>NUCLEOTIDE SEQUENCE [LARGE SCALE GENOMIC DNA]</scope>
    <source>
        <strain evidence="3 4">LMG 29736</strain>
    </source>
</reference>
<dbReference type="RefSeq" id="WP_120117187.1">
    <property type="nucleotide sequence ID" value="NZ_QYTW02000006.1"/>
</dbReference>
<dbReference type="GO" id="GO:0004623">
    <property type="term" value="F:phospholipase A2 activity"/>
    <property type="evidence" value="ECO:0007669"/>
    <property type="project" value="InterPro"/>
</dbReference>
<dbReference type="InterPro" id="IPR036444">
    <property type="entry name" value="PLipase_A2_dom_sf"/>
</dbReference>
<dbReference type="InterPro" id="IPR033113">
    <property type="entry name" value="PLA2_histidine"/>
</dbReference>
<accession>A0A429X9X8</accession>
<evidence type="ECO:0000313" key="3">
    <source>
        <dbReference type="EMBL" id="RST60169.1"/>
    </source>
</evidence>
<dbReference type="Proteomes" id="UP000287296">
    <property type="component" value="Unassembled WGS sequence"/>
</dbReference>
<protein>
    <recommendedName>
        <fullName evidence="5">Phospholipase A(2)</fullName>
    </recommendedName>
</protein>
<dbReference type="OrthoDB" id="5125543at2"/>
<evidence type="ECO:0000256" key="1">
    <source>
        <dbReference type="ARBA" id="ARBA00004613"/>
    </source>
</evidence>
<dbReference type="PROSITE" id="PS00118">
    <property type="entry name" value="PA2_HIS"/>
    <property type="match status" value="1"/>
</dbReference>
<dbReference type="SUPFAM" id="SSF48619">
    <property type="entry name" value="Phospholipase A2, PLA2"/>
    <property type="match status" value="1"/>
</dbReference>
<dbReference type="Gene3D" id="1.20.90.10">
    <property type="entry name" value="Phospholipase A2 domain"/>
    <property type="match status" value="1"/>
</dbReference>
<evidence type="ECO:0000313" key="4">
    <source>
        <dbReference type="Proteomes" id="UP000287296"/>
    </source>
</evidence>
<gene>
    <name evidence="3" type="ORF">D5F11_008925</name>
</gene>
<sequence length="265" mass="29836">MGVFERALEGKDLDLLVQEFMERPDFNKAINQVKEDRRINPSKFVESKGFEVITKVDSEQEEVTIQELTLYLKYEEDVLIRMTQLKVSNEVDDQKEGNFFSVNVEVKKDTGNKELIEKFSIDNGEFTFADTIEAGNVDNFVIPMYLEIPHDSDEVSPMASPVPCFNWDGSGTCCKFRYKALPTNPLVTYKWCGANCGNGCGSTPTPVNALDRCCKSHDCCYVNNKSYPARCSCDRTLINCARGTDNAGSDRVVVAFQAKMLAFRC</sequence>
<keyword evidence="2" id="KW-0964">Secreted</keyword>
<evidence type="ECO:0000256" key="2">
    <source>
        <dbReference type="ARBA" id="ARBA00022525"/>
    </source>
</evidence>
<dbReference type="AlphaFoldDB" id="A0A429X9X8"/>
<name>A0A429X9X8_SIMTE</name>
<dbReference type="EMBL" id="QYTW02000006">
    <property type="protein sequence ID" value="RST60169.1"/>
    <property type="molecule type" value="Genomic_DNA"/>
</dbReference>
<comment type="caution">
    <text evidence="3">The sequence shown here is derived from an EMBL/GenBank/DDBJ whole genome shotgun (WGS) entry which is preliminary data.</text>
</comment>
<dbReference type="GO" id="GO:0005576">
    <property type="term" value="C:extracellular region"/>
    <property type="evidence" value="ECO:0007669"/>
    <property type="project" value="UniProtKB-SubCell"/>
</dbReference>